<reference evidence="3 4" key="1">
    <citation type="submission" date="2018-07" db="EMBL/GenBank/DDBJ databases">
        <title>Comparative genomes isolates from brazilian mangrove.</title>
        <authorList>
            <person name="De Araujo J.E."/>
            <person name="Taketani R.G."/>
            <person name="Silva M.C.P."/>
            <person name="Lourenco M.V."/>
            <person name="Oliveira V.M."/>
            <person name="Andreote F.D."/>
        </authorList>
    </citation>
    <scope>NUCLEOTIDE SEQUENCE [LARGE SCALE GENOMIC DNA]</scope>
    <source>
        <strain evidence="3 4">HEX PRIS-MGV</strain>
    </source>
</reference>
<dbReference type="OrthoDB" id="235971at2"/>
<feature type="transmembrane region" description="Helical" evidence="2">
    <location>
        <begin position="12"/>
        <end position="34"/>
    </location>
</feature>
<evidence type="ECO:0000256" key="2">
    <source>
        <dbReference type="SAM" id="Phobius"/>
    </source>
</evidence>
<keyword evidence="2" id="KW-1133">Transmembrane helix</keyword>
<keyword evidence="2" id="KW-0812">Transmembrane</keyword>
<dbReference type="Gene3D" id="1.20.1600.10">
    <property type="entry name" value="Outer membrane efflux proteins (OEP)"/>
    <property type="match status" value="2"/>
</dbReference>
<accession>A0A368KTG7</accession>
<keyword evidence="2" id="KW-0472">Membrane</keyword>
<evidence type="ECO:0000313" key="3">
    <source>
        <dbReference type="EMBL" id="RCS47692.1"/>
    </source>
</evidence>
<dbReference type="PANTHER" id="PTHR30203">
    <property type="entry name" value="OUTER MEMBRANE CATION EFFLUX PROTEIN"/>
    <property type="match status" value="1"/>
</dbReference>
<evidence type="ECO:0000256" key="1">
    <source>
        <dbReference type="SAM" id="MobiDB-lite"/>
    </source>
</evidence>
<comment type="caution">
    <text evidence="3">The sequence shown here is derived from an EMBL/GenBank/DDBJ whole genome shotgun (WGS) entry which is preliminary data.</text>
</comment>
<sequence>MRNHTVHYRNASFANILVSWTMLVGSLIAGALLAGCRSQAFYRTQADNDAYFLVAEKNSDPRWHLDRTSITPDPRSRMFDPFSPDCPPMPTDDPAAHQFMEVVDGKKAYWGWERNGVTNEVANPNWLAYLPLNEEGTLLLDGDKAVEIARLNSPDYQRALEDLYISALNVSFQRFRFDAQFFGGYETFFTATGPARAGSSSSVLEANTRNIQMEKLFATGGQLVVGLANNIMWEFSGPDTHSVNSLIDFSLVQPLLRNGGRKVVLENLTQQERDLLASVRSMERFNQSFYLDIIAGRGLAPGPGNVGGVPSIGPNGAFNASGYYGLLQRQQTIRNQESNIASLRSSLAQLEAFFESGRIDSFQVELTRQSLFQTQSSLLSSKTTLQNSLDQFKITMGLPPEINVQLERDRFFEQFNLIDPVFTPITNKLNDIQGTVGTSLLEVLPDPEEIDPNKPFRGELVWDENVKQRFENLRALTAQLKAILQLIDEDLYPLVEEDVAYLEEVLPTRVEDLQKIQEKLAGYSEEVPQETVSNGVLSTKRLEDLPPQLRIILGDLKQRFAQHRGILDKIDQEVAVLLEQGPNLTPDQLYTQAKGVVFDPVPDEVQTLIADVLGLSLVQARARTETVSLVPVDINSETALKVARIHRLDWMNAQAAYVDAWRNIQVVANDLLSDLDVVFSGEIGNVGGDNSVKFNSDNGRLRAGLEWDAPLTRLVERNNYRESLIAFQRTRRAYYQYRDRISQGLRSTLRTMDLNRINFELRRAAVQVAISQVERTQLRLQEPAKPNQTNQQFNSSTARDLLNALDSLLSAQNDFLSVGVSYEVLRRGLDVDMGTIQLDDRGIWIDPGPVDGKFWEEQVENMGPQSDLPDFHQEQRALEGIESRTEANPADDPDTPVEILEELPPGQLMQPEGVQPVNPNLEPPN</sequence>
<dbReference type="AlphaFoldDB" id="A0A368KTG7"/>
<proteinExistence type="predicted"/>
<dbReference type="EMBL" id="QPEX01000028">
    <property type="protein sequence ID" value="RCS47692.1"/>
    <property type="molecule type" value="Genomic_DNA"/>
</dbReference>
<dbReference type="GO" id="GO:0015562">
    <property type="term" value="F:efflux transmembrane transporter activity"/>
    <property type="evidence" value="ECO:0007669"/>
    <property type="project" value="InterPro"/>
</dbReference>
<protein>
    <recommendedName>
        <fullName evidence="5">Outer membrane efflux protein</fullName>
    </recommendedName>
</protein>
<feature type="compositionally biased region" description="Acidic residues" evidence="1">
    <location>
        <begin position="889"/>
        <end position="901"/>
    </location>
</feature>
<gene>
    <name evidence="3" type="ORF">DTL42_14330</name>
</gene>
<dbReference type="Proteomes" id="UP000253562">
    <property type="component" value="Unassembled WGS sequence"/>
</dbReference>
<name>A0A368KTG7_9BACT</name>
<dbReference type="SUPFAM" id="SSF56954">
    <property type="entry name" value="Outer membrane efflux proteins (OEP)"/>
    <property type="match status" value="2"/>
</dbReference>
<organism evidence="3 4">
    <name type="scientific">Bremerella cremea</name>
    <dbReference type="NCBI Taxonomy" id="1031537"/>
    <lineage>
        <taxon>Bacteria</taxon>
        <taxon>Pseudomonadati</taxon>
        <taxon>Planctomycetota</taxon>
        <taxon>Planctomycetia</taxon>
        <taxon>Pirellulales</taxon>
        <taxon>Pirellulaceae</taxon>
        <taxon>Bremerella</taxon>
    </lineage>
</organism>
<dbReference type="RefSeq" id="WP_114369419.1">
    <property type="nucleotide sequence ID" value="NZ_QPEX01000028.1"/>
</dbReference>
<dbReference type="PANTHER" id="PTHR30203:SF33">
    <property type="entry name" value="BLR4455 PROTEIN"/>
    <property type="match status" value="1"/>
</dbReference>
<dbReference type="InterPro" id="IPR010131">
    <property type="entry name" value="MdtP/NodT-like"/>
</dbReference>
<feature type="region of interest" description="Disordered" evidence="1">
    <location>
        <begin position="880"/>
        <end position="925"/>
    </location>
</feature>
<evidence type="ECO:0000313" key="4">
    <source>
        <dbReference type="Proteomes" id="UP000253562"/>
    </source>
</evidence>
<evidence type="ECO:0008006" key="5">
    <source>
        <dbReference type="Google" id="ProtNLM"/>
    </source>
</evidence>